<dbReference type="PANTHER" id="PTHR24322:SF733">
    <property type="entry name" value="DEHYDROGENASES, SHORT CHAIN"/>
    <property type="match status" value="1"/>
</dbReference>
<reference evidence="14" key="1">
    <citation type="submission" date="2022-11" db="EMBL/GenBank/DDBJ databases">
        <authorList>
            <person name="Kikuchi T."/>
        </authorList>
    </citation>
    <scope>NUCLEOTIDE SEQUENCE</scope>
    <source>
        <strain evidence="14">PS1010</strain>
    </source>
</reference>
<dbReference type="SUPFAM" id="SSF51735">
    <property type="entry name" value="NAD(P)-binding Rossmann-fold domains"/>
    <property type="match status" value="1"/>
</dbReference>
<dbReference type="AlphaFoldDB" id="A0A9P1ISA1"/>
<comment type="caution">
    <text evidence="14">The sequence shown here is derived from an EMBL/GenBank/DDBJ whole genome shotgun (WGS) entry which is preliminary data.</text>
</comment>
<keyword evidence="8 13" id="KW-0472">Membrane</keyword>
<feature type="transmembrane region" description="Helical" evidence="13">
    <location>
        <begin position="7"/>
        <end position="27"/>
    </location>
</feature>
<dbReference type="FunFam" id="3.40.50.720:FF:000131">
    <property type="entry name" value="Short-chain dehydrogenase/reductase 3"/>
    <property type="match status" value="1"/>
</dbReference>
<evidence type="ECO:0000256" key="1">
    <source>
        <dbReference type="ARBA" id="ARBA00004141"/>
    </source>
</evidence>
<keyword evidence="4" id="KW-0521">NADP</keyword>
<keyword evidence="3 13" id="KW-0812">Transmembrane</keyword>
<comment type="subcellular location">
    <subcellularLocation>
        <location evidence="1">Membrane</location>
        <topology evidence="1">Multi-pass membrane protein</topology>
    </subcellularLocation>
</comment>
<keyword evidence="6" id="KW-0560">Oxidoreductase</keyword>
<dbReference type="Proteomes" id="UP001152747">
    <property type="component" value="Unassembled WGS sequence"/>
</dbReference>
<evidence type="ECO:0000313" key="14">
    <source>
        <dbReference type="EMBL" id="CAI5450375.1"/>
    </source>
</evidence>
<proteinExistence type="inferred from homology"/>
<evidence type="ECO:0000256" key="6">
    <source>
        <dbReference type="ARBA" id="ARBA00023002"/>
    </source>
</evidence>
<organism evidence="14 15">
    <name type="scientific">Caenorhabditis angaria</name>
    <dbReference type="NCBI Taxonomy" id="860376"/>
    <lineage>
        <taxon>Eukaryota</taxon>
        <taxon>Metazoa</taxon>
        <taxon>Ecdysozoa</taxon>
        <taxon>Nematoda</taxon>
        <taxon>Chromadorea</taxon>
        <taxon>Rhabditida</taxon>
        <taxon>Rhabditina</taxon>
        <taxon>Rhabditomorpha</taxon>
        <taxon>Rhabditoidea</taxon>
        <taxon>Rhabditidae</taxon>
        <taxon>Peloderinae</taxon>
        <taxon>Caenorhabditis</taxon>
    </lineage>
</organism>
<dbReference type="PRINTS" id="PR00081">
    <property type="entry name" value="GDHRDH"/>
</dbReference>
<evidence type="ECO:0000256" key="4">
    <source>
        <dbReference type="ARBA" id="ARBA00022857"/>
    </source>
</evidence>
<sequence>MEAFKKFAIFLVKSIYLTILAIVTAFLPTGVLPKKSVRGEKVLITGGGSGIGRALAIRFAQLGAKVIIWDVNDKGAAETIEIIRNQAEAEAVSYHVDLCSASEISETSRKVREEVGDVDILVNNAGIAVAKLICLNTEEIVERTLTVNTKAIFYATQNFLPQMLAKNHGHIVTLASMAGKVASAGLSAYTASKHAAVGFHGSLTDELIALGKTGVRTTLVCPYYVRTPMFNAPDVAGSPLCPILEVDYVADRIVEAVQTDAELLITPKAGYFIVFLMSILPTSVSRLLRESAGISKHFEKSKEA</sequence>
<keyword evidence="7" id="KW-0443">Lipid metabolism</keyword>
<evidence type="ECO:0000256" key="12">
    <source>
        <dbReference type="RuleBase" id="RU000363"/>
    </source>
</evidence>
<keyword evidence="15" id="KW-1185">Reference proteome</keyword>
<name>A0A9P1ISA1_9PELO</name>
<dbReference type="GO" id="GO:0016020">
    <property type="term" value="C:membrane"/>
    <property type="evidence" value="ECO:0007669"/>
    <property type="project" value="UniProtKB-SubCell"/>
</dbReference>
<evidence type="ECO:0000256" key="13">
    <source>
        <dbReference type="SAM" id="Phobius"/>
    </source>
</evidence>
<evidence type="ECO:0000256" key="8">
    <source>
        <dbReference type="ARBA" id="ARBA00023136"/>
    </source>
</evidence>
<evidence type="ECO:0000256" key="10">
    <source>
        <dbReference type="ARBA" id="ARBA00068717"/>
    </source>
</evidence>
<gene>
    <name evidence="14" type="ORF">CAMP_LOCUS13012</name>
</gene>
<accession>A0A9P1ISA1</accession>
<evidence type="ECO:0000256" key="7">
    <source>
        <dbReference type="ARBA" id="ARBA00023098"/>
    </source>
</evidence>
<dbReference type="InterPro" id="IPR036291">
    <property type="entry name" value="NAD(P)-bd_dom_sf"/>
</dbReference>
<protein>
    <recommendedName>
        <fullName evidence="10">Short-chain dehydrogenase/reductase 3</fullName>
    </recommendedName>
    <alternativeName>
        <fullName evidence="11">Retinal short-chain dehydrogenase/reductase 1</fullName>
    </alternativeName>
</protein>
<dbReference type="CDD" id="cd05339">
    <property type="entry name" value="17beta-HSDXI-like_SDR_c"/>
    <property type="match status" value="1"/>
</dbReference>
<keyword evidence="5 13" id="KW-1133">Transmembrane helix</keyword>
<evidence type="ECO:0000256" key="3">
    <source>
        <dbReference type="ARBA" id="ARBA00022692"/>
    </source>
</evidence>
<dbReference type="GO" id="GO:0052650">
    <property type="term" value="F:all-trans-retinol dehydrogenase (NADP+) activity"/>
    <property type="evidence" value="ECO:0007669"/>
    <property type="project" value="UniProtKB-ARBA"/>
</dbReference>
<dbReference type="InterPro" id="IPR002347">
    <property type="entry name" value="SDR_fam"/>
</dbReference>
<evidence type="ECO:0000256" key="11">
    <source>
        <dbReference type="ARBA" id="ARBA00082544"/>
    </source>
</evidence>
<evidence type="ECO:0000256" key="5">
    <source>
        <dbReference type="ARBA" id="ARBA00022989"/>
    </source>
</evidence>
<dbReference type="Pfam" id="PF00106">
    <property type="entry name" value="adh_short"/>
    <property type="match status" value="1"/>
</dbReference>
<comment type="function">
    <text evidence="9">Catalyzes the reduction of all-trans-retinal to all-trans-retinol in the presence of NADPH.</text>
</comment>
<dbReference type="PANTHER" id="PTHR24322">
    <property type="entry name" value="PKSB"/>
    <property type="match status" value="1"/>
</dbReference>
<evidence type="ECO:0000256" key="2">
    <source>
        <dbReference type="ARBA" id="ARBA00006484"/>
    </source>
</evidence>
<dbReference type="PRINTS" id="PR00080">
    <property type="entry name" value="SDRFAMILY"/>
</dbReference>
<comment type="similarity">
    <text evidence="2 12">Belongs to the short-chain dehydrogenases/reductases (SDR) family.</text>
</comment>
<dbReference type="OrthoDB" id="10253736at2759"/>
<dbReference type="EMBL" id="CANHGI010000005">
    <property type="protein sequence ID" value="CAI5450375.1"/>
    <property type="molecule type" value="Genomic_DNA"/>
</dbReference>
<evidence type="ECO:0000313" key="15">
    <source>
        <dbReference type="Proteomes" id="UP001152747"/>
    </source>
</evidence>
<dbReference type="GO" id="GO:0005811">
    <property type="term" value="C:lipid droplet"/>
    <property type="evidence" value="ECO:0007669"/>
    <property type="project" value="TreeGrafter"/>
</dbReference>
<dbReference type="Gene3D" id="3.40.50.720">
    <property type="entry name" value="NAD(P)-binding Rossmann-like Domain"/>
    <property type="match status" value="1"/>
</dbReference>
<evidence type="ECO:0000256" key="9">
    <source>
        <dbReference type="ARBA" id="ARBA00059620"/>
    </source>
</evidence>